<proteinExistence type="predicted"/>
<gene>
    <name evidence="1" type="ORF">PROFUN_10832</name>
</gene>
<evidence type="ECO:0000313" key="1">
    <source>
        <dbReference type="EMBL" id="PRP81732.1"/>
    </source>
</evidence>
<dbReference type="Proteomes" id="UP000241769">
    <property type="component" value="Unassembled WGS sequence"/>
</dbReference>
<name>A0A2P6NCR7_9EUKA</name>
<sequence>MDTGFLTHFFKSIERGIYSESIASGAPALLMYSRNALSGIAMILSLMNTDVLKFAGTAVNDIMVVNWTEKDLTEDGLHSGDEFDR</sequence>
<accession>A0A2P6NCR7</accession>
<dbReference type="InParanoid" id="A0A2P6NCR7"/>
<organism evidence="1 2">
    <name type="scientific">Planoprotostelium fungivorum</name>
    <dbReference type="NCBI Taxonomy" id="1890364"/>
    <lineage>
        <taxon>Eukaryota</taxon>
        <taxon>Amoebozoa</taxon>
        <taxon>Evosea</taxon>
        <taxon>Variosea</taxon>
        <taxon>Cavosteliida</taxon>
        <taxon>Cavosteliaceae</taxon>
        <taxon>Planoprotostelium</taxon>
    </lineage>
</organism>
<comment type="caution">
    <text evidence="1">The sequence shown here is derived from an EMBL/GenBank/DDBJ whole genome shotgun (WGS) entry which is preliminary data.</text>
</comment>
<reference evidence="1 2" key="1">
    <citation type="journal article" date="2018" name="Genome Biol. Evol.">
        <title>Multiple Roots of Fruiting Body Formation in Amoebozoa.</title>
        <authorList>
            <person name="Hillmann F."/>
            <person name="Forbes G."/>
            <person name="Novohradska S."/>
            <person name="Ferling I."/>
            <person name="Riege K."/>
            <person name="Groth M."/>
            <person name="Westermann M."/>
            <person name="Marz M."/>
            <person name="Spaller T."/>
            <person name="Winckler T."/>
            <person name="Schaap P."/>
            <person name="Glockner G."/>
        </authorList>
    </citation>
    <scope>NUCLEOTIDE SEQUENCE [LARGE SCALE GENOMIC DNA]</scope>
    <source>
        <strain evidence="1 2">Jena</strain>
    </source>
</reference>
<dbReference type="AlphaFoldDB" id="A0A2P6NCR7"/>
<protein>
    <submittedName>
        <fullName evidence="1">Uncharacterized protein</fullName>
    </submittedName>
</protein>
<dbReference type="EMBL" id="MDYQ01000120">
    <property type="protein sequence ID" value="PRP81732.1"/>
    <property type="molecule type" value="Genomic_DNA"/>
</dbReference>
<evidence type="ECO:0000313" key="2">
    <source>
        <dbReference type="Proteomes" id="UP000241769"/>
    </source>
</evidence>
<keyword evidence="2" id="KW-1185">Reference proteome</keyword>